<evidence type="ECO:0000256" key="2">
    <source>
        <dbReference type="ARBA" id="ARBA00005404"/>
    </source>
</evidence>
<dbReference type="InterPro" id="IPR019574">
    <property type="entry name" value="NADH_UbQ_OxRdtase_Gsu_4Fe4S-bd"/>
</dbReference>
<comment type="caution">
    <text evidence="13">The sequence shown here is derived from an EMBL/GenBank/DDBJ whole genome shotgun (WGS) entry which is preliminary data.</text>
</comment>
<dbReference type="Pfam" id="PF13510">
    <property type="entry name" value="Fer2_4"/>
    <property type="match status" value="1"/>
</dbReference>
<dbReference type="InterPro" id="IPR016214">
    <property type="entry name" value="NAD-red_Hydgase_HoxS_gsu"/>
</dbReference>
<dbReference type="Gene3D" id="3.10.20.740">
    <property type="match status" value="1"/>
</dbReference>
<evidence type="ECO:0000256" key="5">
    <source>
        <dbReference type="ARBA" id="ARBA00022723"/>
    </source>
</evidence>
<dbReference type="PROSITE" id="PS51839">
    <property type="entry name" value="4FE4S_HC3"/>
    <property type="match status" value="1"/>
</dbReference>
<dbReference type="SMART" id="SM00929">
    <property type="entry name" value="NADH-G_4Fe-4S_3"/>
    <property type="match status" value="1"/>
</dbReference>
<reference evidence="13 14" key="1">
    <citation type="submission" date="2018-01" db="EMBL/GenBank/DDBJ databases">
        <title>Novel co-symbiosis in the lucinid bivalve Phacoides pectinatus.</title>
        <authorList>
            <person name="Lim S.J."/>
            <person name="Davis B.G."/>
            <person name="Gill D.E."/>
            <person name="Engel A.S."/>
            <person name="Anderson L.C."/>
            <person name="Campbell B.J."/>
        </authorList>
    </citation>
    <scope>NUCLEOTIDE SEQUENCE [LARGE SCALE GENOMIC DNA]</scope>
    <source>
        <strain evidence="13">N3_P5</strain>
    </source>
</reference>
<dbReference type="InterPro" id="IPR000283">
    <property type="entry name" value="NADH_UbQ_OxRdtase_75kDa_su_CS"/>
</dbReference>
<dbReference type="GO" id="GO:0016491">
    <property type="term" value="F:oxidoreductase activity"/>
    <property type="evidence" value="ECO:0007669"/>
    <property type="project" value="InterPro"/>
</dbReference>
<dbReference type="PROSITE" id="PS00642">
    <property type="entry name" value="COMPLEX1_75K_2"/>
    <property type="match status" value="1"/>
</dbReference>
<dbReference type="GO" id="GO:0016020">
    <property type="term" value="C:membrane"/>
    <property type="evidence" value="ECO:0007669"/>
    <property type="project" value="InterPro"/>
</dbReference>
<dbReference type="EMBL" id="PQCO01000150">
    <property type="protein sequence ID" value="PUE03735.1"/>
    <property type="molecule type" value="Genomic_DNA"/>
</dbReference>
<dbReference type="PIRSF" id="PIRSF000309">
    <property type="entry name" value="NAD_red_hyd_HoxU"/>
    <property type="match status" value="1"/>
</dbReference>
<keyword evidence="4" id="KW-0004">4Fe-4S</keyword>
<evidence type="ECO:0000256" key="7">
    <source>
        <dbReference type="ARBA" id="ARBA00023014"/>
    </source>
</evidence>
<evidence type="ECO:0000259" key="12">
    <source>
        <dbReference type="PROSITE" id="PS51839"/>
    </source>
</evidence>
<name>A0A657PTL1_9GAMM</name>
<dbReference type="AlphaFoldDB" id="A0A657PTL1"/>
<keyword evidence="6" id="KW-0408">Iron</keyword>
<dbReference type="InterPro" id="IPR036010">
    <property type="entry name" value="2Fe-2S_ferredoxin-like_sf"/>
</dbReference>
<dbReference type="GO" id="GO:0051539">
    <property type="term" value="F:4 iron, 4 sulfur cluster binding"/>
    <property type="evidence" value="ECO:0007669"/>
    <property type="project" value="UniProtKB-KW"/>
</dbReference>
<sequence length="240" mass="26009">MSNRLKIDGLEIGFEPGQSVMDAALAAGVYIPHLCHNPEFRPHGSCRLCVVECNGRPLSACTTPAIDGMEVTNLTEPLQAQRRILLQLLFVEGNHVCPGCEKSGACQLQAVAYFCGMLAPELTHFYPRRQVDASHPRVVIDFNRCILCELCVRASRDVDGKDVFALSGRGLGAHITINAPSGRLGDSAFSTDDKAAHVCPVGAILPKHRGYEIPIGERLYDQQPISQVGDAAAHEEKGHE</sequence>
<evidence type="ECO:0000256" key="3">
    <source>
        <dbReference type="ARBA" id="ARBA00019902"/>
    </source>
</evidence>
<comment type="similarity">
    <text evidence="2">Belongs to the complex I 75 kDa subunit family.</text>
</comment>
<dbReference type="GO" id="GO:0042773">
    <property type="term" value="P:ATP synthesis coupled electron transport"/>
    <property type="evidence" value="ECO:0007669"/>
    <property type="project" value="InterPro"/>
</dbReference>
<organism evidence="13 14">
    <name type="scientific">Candidatus Sedimenticola endophacoides</name>
    <dbReference type="NCBI Taxonomy" id="2548426"/>
    <lineage>
        <taxon>Bacteria</taxon>
        <taxon>Pseudomonadati</taxon>
        <taxon>Pseudomonadota</taxon>
        <taxon>Gammaproteobacteria</taxon>
        <taxon>Chromatiales</taxon>
        <taxon>Sedimenticolaceae</taxon>
        <taxon>Sedimenticola</taxon>
    </lineage>
</organism>
<keyword evidence="5" id="KW-0479">Metal-binding</keyword>
<feature type="domain" description="2Fe-2S ferredoxin-type" evidence="11">
    <location>
        <begin position="1"/>
        <end position="77"/>
    </location>
</feature>
<dbReference type="Pfam" id="PF10588">
    <property type="entry name" value="NADH-G_4Fe-4S_3"/>
    <property type="match status" value="1"/>
</dbReference>
<dbReference type="SUPFAM" id="SSF54862">
    <property type="entry name" value="4Fe-4S ferredoxins"/>
    <property type="match status" value="1"/>
</dbReference>
<comment type="subunit">
    <text evidence="8">Composed of 13 different subunits. Subunits NuoCD, E, F, and G constitute the peripheral sector of the complex.</text>
</comment>
<feature type="domain" description="4Fe-4S His(Cys)3-ligated-type" evidence="12">
    <location>
        <begin position="77"/>
        <end position="116"/>
    </location>
</feature>
<evidence type="ECO:0000256" key="10">
    <source>
        <dbReference type="ARBA" id="ARBA00032783"/>
    </source>
</evidence>
<evidence type="ECO:0000256" key="4">
    <source>
        <dbReference type="ARBA" id="ARBA00022485"/>
    </source>
</evidence>
<evidence type="ECO:0000256" key="6">
    <source>
        <dbReference type="ARBA" id="ARBA00023004"/>
    </source>
</evidence>
<dbReference type="Pfam" id="PF13459">
    <property type="entry name" value="Fer4_15"/>
    <property type="match status" value="1"/>
</dbReference>
<dbReference type="InterPro" id="IPR001041">
    <property type="entry name" value="2Fe-2S_ferredoxin-type"/>
</dbReference>
<evidence type="ECO:0000259" key="11">
    <source>
        <dbReference type="PROSITE" id="PS51085"/>
    </source>
</evidence>
<evidence type="ECO:0000256" key="1">
    <source>
        <dbReference type="ARBA" id="ARBA00001966"/>
    </source>
</evidence>
<dbReference type="GO" id="GO:0008137">
    <property type="term" value="F:NADH dehydrogenase (ubiquinone) activity"/>
    <property type="evidence" value="ECO:0007669"/>
    <property type="project" value="InterPro"/>
</dbReference>
<dbReference type="Gene3D" id="3.30.70.20">
    <property type="match status" value="1"/>
</dbReference>
<protein>
    <recommendedName>
        <fullName evidence="3">NADH-quinone oxidoreductase subunit G</fullName>
    </recommendedName>
    <alternativeName>
        <fullName evidence="9">NADH dehydrogenase I subunit G</fullName>
    </alternativeName>
    <alternativeName>
        <fullName evidence="10">NDH-1 subunit G</fullName>
    </alternativeName>
</protein>
<evidence type="ECO:0000256" key="8">
    <source>
        <dbReference type="ARBA" id="ARBA00026021"/>
    </source>
</evidence>
<proteinExistence type="inferred from homology"/>
<dbReference type="PROSITE" id="PS51085">
    <property type="entry name" value="2FE2S_FER_2"/>
    <property type="match status" value="1"/>
</dbReference>
<gene>
    <name evidence="13" type="ORF">C3L24_04200</name>
</gene>
<accession>A0A657PTL1</accession>
<evidence type="ECO:0000313" key="13">
    <source>
        <dbReference type="EMBL" id="PUE03735.1"/>
    </source>
</evidence>
<comment type="cofactor">
    <cofactor evidence="1">
        <name>[4Fe-4S] cluster</name>
        <dbReference type="ChEBI" id="CHEBI:49883"/>
    </cofactor>
</comment>
<dbReference type="SUPFAM" id="SSF54292">
    <property type="entry name" value="2Fe-2S ferredoxin-like"/>
    <property type="match status" value="1"/>
</dbReference>
<evidence type="ECO:0000256" key="9">
    <source>
        <dbReference type="ARBA" id="ARBA00031577"/>
    </source>
</evidence>
<dbReference type="GO" id="GO:0046872">
    <property type="term" value="F:metal ion binding"/>
    <property type="evidence" value="ECO:0007669"/>
    <property type="project" value="UniProtKB-KW"/>
</dbReference>
<evidence type="ECO:0000313" key="14">
    <source>
        <dbReference type="Proteomes" id="UP000250928"/>
    </source>
</evidence>
<keyword evidence="7" id="KW-0411">Iron-sulfur</keyword>
<dbReference type="Proteomes" id="UP000250928">
    <property type="component" value="Unassembled WGS sequence"/>
</dbReference>
<dbReference type="CDD" id="cd00207">
    <property type="entry name" value="fer2"/>
    <property type="match status" value="1"/>
</dbReference>